<dbReference type="Pfam" id="PF00550">
    <property type="entry name" value="PP-binding"/>
    <property type="match status" value="1"/>
</dbReference>
<dbReference type="RefSeq" id="WP_074989953.1">
    <property type="nucleotide sequence ID" value="NZ_FNTD01000003.1"/>
</dbReference>
<dbReference type="AlphaFoldDB" id="A0A1H4I9R0"/>
<evidence type="ECO:0000313" key="3">
    <source>
        <dbReference type="Proteomes" id="UP000182375"/>
    </source>
</evidence>
<dbReference type="GeneID" id="300273123"/>
<reference evidence="2 3" key="1">
    <citation type="submission" date="2016-10" db="EMBL/GenBank/DDBJ databases">
        <authorList>
            <person name="de Groot N.N."/>
        </authorList>
    </citation>
    <scope>NUCLEOTIDE SEQUENCE [LARGE SCALE GENOMIC DNA]</scope>
    <source>
        <strain evidence="2 3">DSM 40306</strain>
    </source>
</reference>
<gene>
    <name evidence="2" type="ORF">SAMN04490357_0063</name>
</gene>
<dbReference type="InterPro" id="IPR009081">
    <property type="entry name" value="PP-bd_ACP"/>
</dbReference>
<organism evidence="2 3">
    <name type="scientific">Streptomyces misionensis</name>
    <dbReference type="NCBI Taxonomy" id="67331"/>
    <lineage>
        <taxon>Bacteria</taxon>
        <taxon>Bacillati</taxon>
        <taxon>Actinomycetota</taxon>
        <taxon>Actinomycetes</taxon>
        <taxon>Kitasatosporales</taxon>
        <taxon>Streptomycetaceae</taxon>
        <taxon>Streptomyces</taxon>
    </lineage>
</organism>
<evidence type="ECO:0000313" key="2">
    <source>
        <dbReference type="EMBL" id="SEB30660.1"/>
    </source>
</evidence>
<dbReference type="InterPro" id="IPR036736">
    <property type="entry name" value="ACP-like_sf"/>
</dbReference>
<feature type="domain" description="Carrier" evidence="1">
    <location>
        <begin position="4"/>
        <end position="66"/>
    </location>
</feature>
<sequence length="83" mass="9231">MTAEIKSIVARVLEIPVDSVHDDLSPETSGVWTSLNHVRLIAAVEDAYSIKFQSNEIRSVRSVSALRRIVLMKTGGRRHESAE</sequence>
<dbReference type="STRING" id="67331.SAMN04490357_0063"/>
<dbReference type="SUPFAM" id="SSF47336">
    <property type="entry name" value="ACP-like"/>
    <property type="match status" value="1"/>
</dbReference>
<proteinExistence type="predicted"/>
<dbReference type="EMBL" id="FNTD01000003">
    <property type="protein sequence ID" value="SEB30660.1"/>
    <property type="molecule type" value="Genomic_DNA"/>
</dbReference>
<accession>A0A1H4I9R0</accession>
<protein>
    <submittedName>
        <fullName evidence="2">Phosphopantetheine attachment site</fullName>
    </submittedName>
</protein>
<evidence type="ECO:0000259" key="1">
    <source>
        <dbReference type="Pfam" id="PF00550"/>
    </source>
</evidence>
<dbReference type="Proteomes" id="UP000182375">
    <property type="component" value="Unassembled WGS sequence"/>
</dbReference>
<dbReference type="Gene3D" id="1.10.1200.10">
    <property type="entry name" value="ACP-like"/>
    <property type="match status" value="1"/>
</dbReference>
<name>A0A1H4I9R0_9ACTN</name>